<dbReference type="OrthoDB" id="228255at2"/>
<dbReference type="RefSeq" id="WP_145245797.1">
    <property type="nucleotide sequence ID" value="NZ_CP036278.1"/>
</dbReference>
<dbReference type="PROSITE" id="PS50005">
    <property type="entry name" value="TPR"/>
    <property type="match status" value="1"/>
</dbReference>
<dbReference type="Gene3D" id="1.25.40.10">
    <property type="entry name" value="Tetratricopeptide repeat domain"/>
    <property type="match status" value="2"/>
</dbReference>
<dbReference type="Proteomes" id="UP000315750">
    <property type="component" value="Chromosome"/>
</dbReference>
<evidence type="ECO:0000313" key="4">
    <source>
        <dbReference type="Proteomes" id="UP000315750"/>
    </source>
</evidence>
<dbReference type="SUPFAM" id="SSF48452">
    <property type="entry name" value="TPR-like"/>
    <property type="match status" value="2"/>
</dbReference>
<proteinExistence type="predicted"/>
<dbReference type="EMBL" id="CP036278">
    <property type="protein sequence ID" value="QDU54865.1"/>
    <property type="molecule type" value="Genomic_DNA"/>
</dbReference>
<reference evidence="3 4" key="1">
    <citation type="submission" date="2019-02" db="EMBL/GenBank/DDBJ databases">
        <title>Deep-cultivation of Planctomycetes and their phenomic and genomic characterization uncovers novel biology.</title>
        <authorList>
            <person name="Wiegand S."/>
            <person name="Jogler M."/>
            <person name="Boedeker C."/>
            <person name="Pinto D."/>
            <person name="Vollmers J."/>
            <person name="Rivas-Marin E."/>
            <person name="Kohn T."/>
            <person name="Peeters S.H."/>
            <person name="Heuer A."/>
            <person name="Rast P."/>
            <person name="Oberbeckmann S."/>
            <person name="Bunk B."/>
            <person name="Jeske O."/>
            <person name="Meyerdierks A."/>
            <person name="Storesund J.E."/>
            <person name="Kallscheuer N."/>
            <person name="Luecker S."/>
            <person name="Lage O.M."/>
            <person name="Pohl T."/>
            <person name="Merkel B.J."/>
            <person name="Hornburger P."/>
            <person name="Mueller R.-W."/>
            <person name="Bruemmer F."/>
            <person name="Labrenz M."/>
            <person name="Spormann A.M."/>
            <person name="Op den Camp H."/>
            <person name="Overmann J."/>
            <person name="Amann R."/>
            <person name="Jetten M.S.M."/>
            <person name="Mascher T."/>
            <person name="Medema M.H."/>
            <person name="Devos D.P."/>
            <person name="Kaster A.-K."/>
            <person name="Ovreas L."/>
            <person name="Rohde M."/>
            <person name="Galperin M.Y."/>
            <person name="Jogler C."/>
        </authorList>
    </citation>
    <scope>NUCLEOTIDE SEQUENCE [LARGE SCALE GENOMIC DNA]</scope>
    <source>
        <strain evidence="3 4">Pan181</strain>
    </source>
</reference>
<feature type="chain" id="PRO_5021900988" evidence="2">
    <location>
        <begin position="29"/>
        <end position="642"/>
    </location>
</feature>
<keyword evidence="2" id="KW-0732">Signal</keyword>
<organism evidence="3 4">
    <name type="scientific">Aeoliella mucimassa</name>
    <dbReference type="NCBI Taxonomy" id="2527972"/>
    <lineage>
        <taxon>Bacteria</taxon>
        <taxon>Pseudomonadati</taxon>
        <taxon>Planctomycetota</taxon>
        <taxon>Planctomycetia</taxon>
        <taxon>Pirellulales</taxon>
        <taxon>Lacipirellulaceae</taxon>
        <taxon>Aeoliella</taxon>
    </lineage>
</organism>
<dbReference type="AlphaFoldDB" id="A0A518AJG7"/>
<protein>
    <submittedName>
        <fullName evidence="3">Tetratricopeptide repeat protein</fullName>
    </submittedName>
</protein>
<name>A0A518AJG7_9BACT</name>
<evidence type="ECO:0000256" key="2">
    <source>
        <dbReference type="SAM" id="SignalP"/>
    </source>
</evidence>
<feature type="repeat" description="TPR" evidence="1">
    <location>
        <begin position="590"/>
        <end position="623"/>
    </location>
</feature>
<dbReference type="Pfam" id="PF13181">
    <property type="entry name" value="TPR_8"/>
    <property type="match status" value="1"/>
</dbReference>
<keyword evidence="1" id="KW-0802">TPR repeat</keyword>
<dbReference type="KEGG" id="amuc:Pan181_10490"/>
<keyword evidence="4" id="KW-1185">Reference proteome</keyword>
<dbReference type="InterPro" id="IPR019734">
    <property type="entry name" value="TPR_rpt"/>
</dbReference>
<accession>A0A518AJG7</accession>
<dbReference type="InterPro" id="IPR011990">
    <property type="entry name" value="TPR-like_helical_dom_sf"/>
</dbReference>
<sequence precursor="true">MLVDRTIAARPLAASLVALLLLANTVVADTDIDLPPGAEPATIELAPPEFEGSDEVGKLIQALGSSRYVTRREAEQKLLEFGMKAFDQIDASTSNADPEIAASCRYLVSELTVRWTRRDDVPQVKAELTGYANLDEDERIAVVYRLAQQKKTWAVSPLCRICRYDPSPAVSRQAAIALMATSDFELDYNSEIADQMRAEIGSSVRRTATWVRLLAGQIEHPRAALNEWPAEIERAVATAAADMDDEVYLGQLCELLTNYARVALECNDTESFLAAVEQYLEYTTESKVAAIEHFVEWSGESGNKSLVNQLMDRHREVLSQSKVGLYLMAKTYAEQDNSELAEQLADQALNLRGENNTESAPEMRVIIGSALLREGYVEWGRRELRKTIEEGPVASVTHAQAAYLLSDSLHDWQQNQEASDVLLSFTEPIQNDTNLRNAYENRAKSASRMGSSMLIPPTKKLESYQQFYLACALHEQGDVDAEWEALKNALKADDDNIDIIIAMYRVAPDGTERRAEVMEIIQQRLRMLDQMINDYSGTSSVTSNWYNEWAWLVSNTEGDFQKAVRYSHKSIEMETQEIEQDPDRSIDGTAGLLDTLGRCYYAAGDIDNAIKYQSQAVEYRPHMRTLKRQLDEFRQAKSGQQG</sequence>
<feature type="signal peptide" evidence="2">
    <location>
        <begin position="1"/>
        <end position="28"/>
    </location>
</feature>
<gene>
    <name evidence="3" type="ORF">Pan181_10490</name>
</gene>
<evidence type="ECO:0000313" key="3">
    <source>
        <dbReference type="EMBL" id="QDU54865.1"/>
    </source>
</evidence>
<evidence type="ECO:0000256" key="1">
    <source>
        <dbReference type="PROSITE-ProRule" id="PRU00339"/>
    </source>
</evidence>
<dbReference type="SMART" id="SM00028">
    <property type="entry name" value="TPR"/>
    <property type="match status" value="3"/>
</dbReference>